<keyword evidence="3" id="KW-1185">Reference proteome</keyword>
<dbReference type="PANTHER" id="PTHR31253">
    <property type="entry name" value="BRI3-BINDING PROTEIN"/>
    <property type="match status" value="1"/>
</dbReference>
<dbReference type="InterPro" id="IPR033367">
    <property type="entry name" value="BRI3BP"/>
</dbReference>
<keyword evidence="1" id="KW-0812">Transmembrane</keyword>
<accession>A0AAJ7TBB0</accession>
<evidence type="ECO:0000256" key="1">
    <source>
        <dbReference type="SAM" id="Phobius"/>
    </source>
</evidence>
<evidence type="ECO:0000313" key="4">
    <source>
        <dbReference type="RefSeq" id="XP_032814644.1"/>
    </source>
</evidence>
<feature type="transmembrane region" description="Helical" evidence="1">
    <location>
        <begin position="116"/>
        <end position="137"/>
    </location>
</feature>
<dbReference type="KEGG" id="pmrn:116944891"/>
<evidence type="ECO:0000256" key="2">
    <source>
        <dbReference type="SAM" id="SignalP"/>
    </source>
</evidence>
<dbReference type="GO" id="GO:0005739">
    <property type="term" value="C:mitochondrion"/>
    <property type="evidence" value="ECO:0007669"/>
    <property type="project" value="InterPro"/>
</dbReference>
<protein>
    <submittedName>
        <fullName evidence="4">Uncharacterized protein LOC116944891</fullName>
    </submittedName>
</protein>
<feature type="transmembrane region" description="Helical" evidence="1">
    <location>
        <begin position="171"/>
        <end position="189"/>
    </location>
</feature>
<feature type="signal peptide" evidence="2">
    <location>
        <begin position="1"/>
        <end position="22"/>
    </location>
</feature>
<dbReference type="Pfam" id="PF14965">
    <property type="entry name" value="BRI3BP"/>
    <property type="match status" value="1"/>
</dbReference>
<dbReference type="PANTHER" id="PTHR31253:SF0">
    <property type="entry name" value="BRI3-BINDING PROTEIN"/>
    <property type="match status" value="1"/>
</dbReference>
<dbReference type="AlphaFoldDB" id="A0AAJ7TBB0"/>
<feature type="transmembrane region" description="Helical" evidence="1">
    <location>
        <begin position="144"/>
        <end position="165"/>
    </location>
</feature>
<gene>
    <name evidence="4" type="primary">LOC116944891</name>
</gene>
<keyword evidence="2" id="KW-0732">Signal</keyword>
<sequence>MARSAAVLCLLLVVLLVLVAHAARNDDRDEHERSNVFRQAAQSAWDGAEMVLGRDTVRSIVKGSAVARRQLVTAVDACLDFLARVAYDFLEILGYKDMDIWGLLDVKTLLASPGSLLALLAGLFVAYQLSFFLIAAACAAAFSLLGPLLASIVRVLLLGLLAAYLSVKYEAAPEKAVAVMVVAVGLYLYSGSPGRDGSQGRHVDARLRRIDERVSSLSRRLDGIEHRGGGGSAE</sequence>
<name>A0AAJ7TBB0_PETMA</name>
<dbReference type="RefSeq" id="XP_032814644.1">
    <property type="nucleotide sequence ID" value="XM_032958753.1"/>
</dbReference>
<keyword evidence="1" id="KW-0472">Membrane</keyword>
<keyword evidence="1" id="KW-1133">Transmembrane helix</keyword>
<evidence type="ECO:0000313" key="3">
    <source>
        <dbReference type="Proteomes" id="UP001318040"/>
    </source>
</evidence>
<feature type="chain" id="PRO_5042520120" evidence="2">
    <location>
        <begin position="23"/>
        <end position="234"/>
    </location>
</feature>
<dbReference type="Proteomes" id="UP001318040">
    <property type="component" value="Chromosome 22"/>
</dbReference>
<organism evidence="3 4">
    <name type="scientific">Petromyzon marinus</name>
    <name type="common">Sea lamprey</name>
    <dbReference type="NCBI Taxonomy" id="7757"/>
    <lineage>
        <taxon>Eukaryota</taxon>
        <taxon>Metazoa</taxon>
        <taxon>Chordata</taxon>
        <taxon>Craniata</taxon>
        <taxon>Vertebrata</taxon>
        <taxon>Cyclostomata</taxon>
        <taxon>Hyperoartia</taxon>
        <taxon>Petromyzontiformes</taxon>
        <taxon>Petromyzontidae</taxon>
        <taxon>Petromyzon</taxon>
    </lineage>
</organism>
<reference evidence="4" key="1">
    <citation type="submission" date="2025-08" db="UniProtKB">
        <authorList>
            <consortium name="RefSeq"/>
        </authorList>
    </citation>
    <scope>IDENTIFICATION</scope>
    <source>
        <tissue evidence="4">Sperm</tissue>
    </source>
</reference>
<proteinExistence type="predicted"/>